<organism evidence="6 7">
    <name type="scientific">Diplodia seriata</name>
    <dbReference type="NCBI Taxonomy" id="420778"/>
    <lineage>
        <taxon>Eukaryota</taxon>
        <taxon>Fungi</taxon>
        <taxon>Dikarya</taxon>
        <taxon>Ascomycota</taxon>
        <taxon>Pezizomycotina</taxon>
        <taxon>Dothideomycetes</taxon>
        <taxon>Dothideomycetes incertae sedis</taxon>
        <taxon>Botryosphaeriales</taxon>
        <taxon>Botryosphaeriaceae</taxon>
        <taxon>Diplodia</taxon>
    </lineage>
</organism>
<dbReference type="STRING" id="420778.A0A1S8BLR1"/>
<comment type="caution">
    <text evidence="6">The sequence shown here is derived from an EMBL/GenBank/DDBJ whole genome shotgun (WGS) entry which is preliminary data.</text>
</comment>
<evidence type="ECO:0000256" key="2">
    <source>
        <dbReference type="ARBA" id="ARBA00022643"/>
    </source>
</evidence>
<evidence type="ECO:0000313" key="7">
    <source>
        <dbReference type="Proteomes" id="UP000190776"/>
    </source>
</evidence>
<feature type="region of interest" description="Disordered" evidence="4">
    <location>
        <begin position="40"/>
        <end position="78"/>
    </location>
</feature>
<dbReference type="GO" id="GO:0005634">
    <property type="term" value="C:nucleus"/>
    <property type="evidence" value="ECO:0007669"/>
    <property type="project" value="TreeGrafter"/>
</dbReference>
<dbReference type="InterPro" id="IPR035965">
    <property type="entry name" value="PAS-like_dom_sf"/>
</dbReference>
<dbReference type="OrthoDB" id="447251at2759"/>
<dbReference type="PANTHER" id="PTHR47429">
    <property type="entry name" value="PROTEIN TWIN LOV 1"/>
    <property type="match status" value="1"/>
</dbReference>
<dbReference type="CDD" id="cd00130">
    <property type="entry name" value="PAS"/>
    <property type="match status" value="1"/>
</dbReference>
<keyword evidence="3" id="KW-0157">Chromophore</keyword>
<proteinExistence type="predicted"/>
<evidence type="ECO:0000256" key="3">
    <source>
        <dbReference type="ARBA" id="ARBA00022991"/>
    </source>
</evidence>
<protein>
    <submittedName>
        <fullName evidence="6">Blue-light-activated histidine kinase 1</fullName>
    </submittedName>
</protein>
<feature type="compositionally biased region" description="Gly residues" evidence="4">
    <location>
        <begin position="606"/>
        <end position="617"/>
    </location>
</feature>
<feature type="domain" description="PAC" evidence="5">
    <location>
        <begin position="280"/>
        <end position="333"/>
    </location>
</feature>
<dbReference type="PROSITE" id="PS50113">
    <property type="entry name" value="PAC"/>
    <property type="match status" value="1"/>
</dbReference>
<dbReference type="AlphaFoldDB" id="A0A1S8BLR1"/>
<dbReference type="InterPro" id="IPR000014">
    <property type="entry name" value="PAS"/>
</dbReference>
<keyword evidence="6" id="KW-0418">Kinase</keyword>
<dbReference type="GO" id="GO:0016301">
    <property type="term" value="F:kinase activity"/>
    <property type="evidence" value="ECO:0007669"/>
    <property type="project" value="UniProtKB-KW"/>
</dbReference>
<dbReference type="Pfam" id="PF13426">
    <property type="entry name" value="PAS_9"/>
    <property type="match status" value="1"/>
</dbReference>
<feature type="compositionally biased region" description="Low complexity" evidence="4">
    <location>
        <begin position="656"/>
        <end position="678"/>
    </location>
</feature>
<evidence type="ECO:0000259" key="5">
    <source>
        <dbReference type="PROSITE" id="PS50113"/>
    </source>
</evidence>
<sequence>MSAFSATQLLPETFRALDFPDGNEQGEGLSSSVSANIPSIFDQADGNENGEGPQSAASSPGAHSCGYDLMPPPPNLSSANAEHLADRLFSADHLNLILRHQPAFSKFTKFLNKYRPRSAPTLVRYLETRKAKAAIEYANSIALEMTAPEKRSSASALAAHISNRFETRSQRAVEELINDALPAYITNSLTQLVTELLVKDITGTSAPMNRHLAEGLAEVYCLGDPSLPDSPVIYASEEFHLVTQYGRDYTIGRNCRFLQGPKTQPSTAERMAEAMRSGRETCETVLNYRRDGTPFLNLCMIAPLYDNTGKLRYFIGCQIDVTNLVEGGRSLESFALLLDQDEESQRQGGSSQKGSLKALGDLGELLSTEETEVLKRKGRLPPGSSRASTPAPATVPASNRRYVGIEDPLAINIWPPTQFGHHGRLPGVYQNFLLVRPWPSLRILFTSAALRIPGLAQSRLLDRIGGPHSVREGIAAAFAEGARVTAKVSWLTGNINHSNNVNVNNGGRGDSPHQHMRSSSIEGKPRYIHCTPLHGSDGAPGVWMVVMVEKEDITGTINAPYNHNHRRRSSFGIVNGTHAQEKLFDQSQQVQQPHQYRMREPEGRDAVGGGGGGGGGSTRRSRAQSTFYDDYNDDGRSMPASSAYAEYLATSSAATTNGGAVRSGSASRGPSRPPSRAATTGTSSWPPARPELQATPPARKMTPREETARMVRLPVFPQERLGEVDGE</sequence>
<evidence type="ECO:0000256" key="4">
    <source>
        <dbReference type="SAM" id="MobiDB-lite"/>
    </source>
</evidence>
<feature type="compositionally biased region" description="Low complexity" evidence="4">
    <location>
        <begin position="381"/>
        <end position="395"/>
    </location>
</feature>
<feature type="region of interest" description="Disordered" evidence="4">
    <location>
        <begin position="373"/>
        <end position="395"/>
    </location>
</feature>
<evidence type="ECO:0000313" key="6">
    <source>
        <dbReference type="EMBL" id="OMP88434.1"/>
    </source>
</evidence>
<accession>A0A1S8BLR1</accession>
<name>A0A1S8BLR1_9PEZI</name>
<evidence type="ECO:0000256" key="1">
    <source>
        <dbReference type="ARBA" id="ARBA00022630"/>
    </source>
</evidence>
<gene>
    <name evidence="6" type="ORF">BK809_0003191</name>
</gene>
<dbReference type="EMBL" id="MSZU01000075">
    <property type="protein sequence ID" value="OMP88434.1"/>
    <property type="molecule type" value="Genomic_DNA"/>
</dbReference>
<keyword evidence="6" id="KW-0808">Transferase</keyword>
<feature type="region of interest" description="Disordered" evidence="4">
    <location>
        <begin position="501"/>
        <end position="520"/>
    </location>
</feature>
<dbReference type="SUPFAM" id="SSF55785">
    <property type="entry name" value="PYP-like sensor domain (PAS domain)"/>
    <property type="match status" value="1"/>
</dbReference>
<dbReference type="PANTHER" id="PTHR47429:SF9">
    <property type="entry name" value="PAS DOMAIN-CONTAINING PROTEIN"/>
    <property type="match status" value="1"/>
</dbReference>
<dbReference type="Gene3D" id="3.30.450.20">
    <property type="entry name" value="PAS domain"/>
    <property type="match status" value="1"/>
</dbReference>
<dbReference type="Proteomes" id="UP000190776">
    <property type="component" value="Unassembled WGS sequence"/>
</dbReference>
<dbReference type="InterPro" id="IPR000700">
    <property type="entry name" value="PAS-assoc_C"/>
</dbReference>
<keyword evidence="1" id="KW-0285">Flavoprotein</keyword>
<reference evidence="6 7" key="1">
    <citation type="submission" date="2017-01" db="EMBL/GenBank/DDBJ databases">
        <title>Draft genome sequence of Diplodia seriata F98.1, a fungal species involved in grapevine trunk diseases.</title>
        <authorList>
            <person name="Robert-Siegwald G."/>
            <person name="Vallet J."/>
            <person name="Abou-Mansour E."/>
            <person name="Xu J."/>
            <person name="Rey P."/>
            <person name="Bertsch C."/>
            <person name="Rego C."/>
            <person name="Larignon P."/>
            <person name="Fontaine F."/>
            <person name="Lebrun M.-H."/>
        </authorList>
    </citation>
    <scope>NUCLEOTIDE SEQUENCE [LARGE SCALE GENOMIC DNA]</scope>
    <source>
        <strain evidence="6 7">F98.1</strain>
    </source>
</reference>
<keyword evidence="2" id="KW-0288">FMN</keyword>
<feature type="region of interest" description="Disordered" evidence="4">
    <location>
        <begin position="656"/>
        <end position="727"/>
    </location>
</feature>
<feature type="region of interest" description="Disordered" evidence="4">
    <location>
        <begin position="586"/>
        <end position="622"/>
    </location>
</feature>